<comment type="subcellular location">
    <subcellularLocation>
        <location evidence="1">Cell membrane</location>
        <topology evidence="1">Multi-pass membrane protein</topology>
    </subcellularLocation>
</comment>
<evidence type="ECO:0000256" key="1">
    <source>
        <dbReference type="ARBA" id="ARBA00004651"/>
    </source>
</evidence>
<dbReference type="InterPro" id="IPR036259">
    <property type="entry name" value="MFS_trans_sf"/>
</dbReference>
<protein>
    <submittedName>
        <fullName evidence="9">Putative MFS family arabinose efflux permease</fullName>
    </submittedName>
</protein>
<dbReference type="PROSITE" id="PS50850">
    <property type="entry name" value="MFS"/>
    <property type="match status" value="2"/>
</dbReference>
<keyword evidence="4 7" id="KW-0812">Transmembrane</keyword>
<dbReference type="CDD" id="cd06173">
    <property type="entry name" value="MFS_MefA_like"/>
    <property type="match status" value="1"/>
</dbReference>
<dbReference type="AlphaFoldDB" id="A0A4R8DVD7"/>
<proteinExistence type="predicted"/>
<dbReference type="InterPro" id="IPR020846">
    <property type="entry name" value="MFS_dom"/>
</dbReference>
<comment type="caution">
    <text evidence="9">The sequence shown here is derived from an EMBL/GenBank/DDBJ whole genome shotgun (WGS) entry which is preliminary data.</text>
</comment>
<evidence type="ECO:0000313" key="9">
    <source>
        <dbReference type="EMBL" id="TDX01435.1"/>
    </source>
</evidence>
<dbReference type="SUPFAM" id="SSF103473">
    <property type="entry name" value="MFS general substrate transporter"/>
    <property type="match status" value="1"/>
</dbReference>
<feature type="transmembrane region" description="Helical" evidence="7">
    <location>
        <begin position="288"/>
        <end position="306"/>
    </location>
</feature>
<dbReference type="OrthoDB" id="9775268at2"/>
<dbReference type="GO" id="GO:0005886">
    <property type="term" value="C:plasma membrane"/>
    <property type="evidence" value="ECO:0007669"/>
    <property type="project" value="UniProtKB-SubCell"/>
</dbReference>
<keyword evidence="5 7" id="KW-1133">Transmembrane helix</keyword>
<feature type="transmembrane region" description="Helical" evidence="7">
    <location>
        <begin position="374"/>
        <end position="397"/>
    </location>
</feature>
<feature type="transmembrane region" description="Helical" evidence="7">
    <location>
        <begin position="312"/>
        <end position="334"/>
    </location>
</feature>
<feature type="transmembrane region" description="Helical" evidence="7">
    <location>
        <begin position="48"/>
        <end position="69"/>
    </location>
</feature>
<evidence type="ECO:0000259" key="8">
    <source>
        <dbReference type="PROSITE" id="PS50850"/>
    </source>
</evidence>
<evidence type="ECO:0000256" key="7">
    <source>
        <dbReference type="SAM" id="Phobius"/>
    </source>
</evidence>
<dbReference type="Gene3D" id="1.20.1250.20">
    <property type="entry name" value="MFS general substrate transporter like domains"/>
    <property type="match status" value="1"/>
</dbReference>
<feature type="transmembrane region" description="Helical" evidence="7">
    <location>
        <begin position="346"/>
        <end position="368"/>
    </location>
</feature>
<dbReference type="Proteomes" id="UP000294498">
    <property type="component" value="Unassembled WGS sequence"/>
</dbReference>
<feature type="transmembrane region" description="Helical" evidence="7">
    <location>
        <begin position="215"/>
        <end position="237"/>
    </location>
</feature>
<dbReference type="PANTHER" id="PTHR23513">
    <property type="entry name" value="INTEGRAL MEMBRANE EFFLUX PROTEIN-RELATED"/>
    <property type="match status" value="1"/>
</dbReference>
<keyword evidence="2" id="KW-0813">Transport</keyword>
<dbReference type="EMBL" id="SODV01000001">
    <property type="protein sequence ID" value="TDX01435.1"/>
    <property type="molecule type" value="Genomic_DNA"/>
</dbReference>
<evidence type="ECO:0000256" key="5">
    <source>
        <dbReference type="ARBA" id="ARBA00022989"/>
    </source>
</evidence>
<keyword evidence="3" id="KW-1003">Cell membrane</keyword>
<evidence type="ECO:0000256" key="6">
    <source>
        <dbReference type="ARBA" id="ARBA00023136"/>
    </source>
</evidence>
<gene>
    <name evidence="9" type="ORF">EDB95_2470</name>
</gene>
<evidence type="ECO:0000313" key="10">
    <source>
        <dbReference type="Proteomes" id="UP000294498"/>
    </source>
</evidence>
<dbReference type="RefSeq" id="WP_133993958.1">
    <property type="nucleotide sequence ID" value="NZ_SODV01000001.1"/>
</dbReference>
<dbReference type="PANTHER" id="PTHR23513:SF11">
    <property type="entry name" value="STAPHYLOFERRIN A TRANSPORTER"/>
    <property type="match status" value="1"/>
</dbReference>
<evidence type="ECO:0000256" key="2">
    <source>
        <dbReference type="ARBA" id="ARBA00022448"/>
    </source>
</evidence>
<reference evidence="9 10" key="1">
    <citation type="submission" date="2019-03" db="EMBL/GenBank/DDBJ databases">
        <title>Genomic Encyclopedia of Type Strains, Phase IV (KMG-IV): sequencing the most valuable type-strain genomes for metagenomic binning, comparative biology and taxonomic classification.</title>
        <authorList>
            <person name="Goeker M."/>
        </authorList>
    </citation>
    <scope>NUCLEOTIDE SEQUENCE [LARGE SCALE GENOMIC DNA]</scope>
    <source>
        <strain evidence="9 10">DSM 100059</strain>
    </source>
</reference>
<feature type="transmembrane region" description="Helical" evidence="7">
    <location>
        <begin position="81"/>
        <end position="107"/>
    </location>
</feature>
<evidence type="ECO:0000256" key="3">
    <source>
        <dbReference type="ARBA" id="ARBA00022475"/>
    </source>
</evidence>
<accession>A0A4R8DVD7</accession>
<name>A0A4R8DVD7_9BACT</name>
<feature type="domain" description="Major facilitator superfamily (MFS) profile" evidence="8">
    <location>
        <begin position="216"/>
        <end position="419"/>
    </location>
</feature>
<evidence type="ECO:0000256" key="4">
    <source>
        <dbReference type="ARBA" id="ARBA00022692"/>
    </source>
</evidence>
<feature type="transmembrane region" description="Helical" evidence="7">
    <location>
        <begin position="171"/>
        <end position="194"/>
    </location>
</feature>
<feature type="domain" description="Major facilitator superfamily (MFS) profile" evidence="8">
    <location>
        <begin position="1"/>
        <end position="198"/>
    </location>
</feature>
<dbReference type="GO" id="GO:0022857">
    <property type="term" value="F:transmembrane transporter activity"/>
    <property type="evidence" value="ECO:0007669"/>
    <property type="project" value="InterPro"/>
</dbReference>
<dbReference type="Pfam" id="PF05977">
    <property type="entry name" value="MFS_3"/>
    <property type="match status" value="1"/>
</dbReference>
<keyword evidence="10" id="KW-1185">Reference proteome</keyword>
<organism evidence="9 10">
    <name type="scientific">Dinghuibacter silviterrae</name>
    <dbReference type="NCBI Taxonomy" id="1539049"/>
    <lineage>
        <taxon>Bacteria</taxon>
        <taxon>Pseudomonadati</taxon>
        <taxon>Bacteroidota</taxon>
        <taxon>Chitinophagia</taxon>
        <taxon>Chitinophagales</taxon>
        <taxon>Chitinophagaceae</taxon>
        <taxon>Dinghuibacter</taxon>
    </lineage>
</organism>
<dbReference type="InterPro" id="IPR010290">
    <property type="entry name" value="TM_effector"/>
</dbReference>
<feature type="transmembrane region" description="Helical" evidence="7">
    <location>
        <begin position="257"/>
        <end position="276"/>
    </location>
</feature>
<sequence>MSKSQHTFRAFRSRNYRLYFYGQSVSQIGTWMQRTAVSWVVYTMTHSAFMLGVTTFAFGFPTFLLTLYGGIVADRYNRFRILLLTQAASLVQAALLAALVLTGHYAVWEILVLSVVLGVINAFDVPARQPLVHEIIRDKDDLPNALAFNSSMNNMARLVGPALSGIVLQHFGAGVCFLLNAVSFVAVLASLLLMKLPAHVPQPVPKKALKEGFEYVMNTPAIGGVLLMLALTCLFVLPYNTLFPVFAKVIYRGNAETFGYINSFVGLGALAGAYFLATLKTGADFKKILFINTLILGLGLILFSQVTYFPLAMVFAVACGFGTMSQTSIVTTIVQMESDKNMRGRVVSFLAMAVFGMLPLGSLLIGFVSKHIGAQASLFAQGCAAILIALLLSKFLLRHKKQNIHENSPSRHGHAVGVS</sequence>
<keyword evidence="6 7" id="KW-0472">Membrane</keyword>